<keyword evidence="2 7" id="KW-0031">Aminopeptidase</keyword>
<sequence length="713" mass="80981">MKLKKSILSSALLVVFLFCSVFQLRADEGMWLLALLKKQNAERLKAMGLKIPIDELMGTTEGALSESVIAFGSGCTGSIISNTGLILTNYHCSYDAIQQYVSPTSDIYKNGYWATDQLHELPIKGLSITINKKILDVSDEVAELLSKGNSKINSIRDAQLLIAKKYLAQYPKYRVVIKAYKNNTLFVLFLQLNYEDVRMVGVPPKDVAKFGGETDNFMWPRHSADFAYFRVYADKNGMPAAFSKANIPLQVKTWLKISTEGYRNGDFAMSMGYPGMSDRNALSFKIKEKTQVLNPPMISVRKVTQSIWEDEMNKDALVKQTYAEKFATSANYYKNAIGMNYWVNKLNIIARKENHEKEWMKWVLNDTIKRSIYLTALQDLKAEIEGKADFLKAQTYYAECMDACEILKFNMGFGESFNTFVTSSKKRPSLRSDLSNTVTYHYKRLNVAVDKRMTKAMLKLLKDSLPEQLLPDIFITKKLNTNLLIDQYVDSLFQSSIYSDSTKLQNWLKSPSRPLVNDPITQFTSSIEKKTGELFRVFSFTNKFYKSSAYYDNSVAEFKGDSYYPDADKTIRLSYGKISDLNLDGKTIPYQTSFSGLIAKADTVNKDFLLNRKLLEVWQKNGNGDMPVNFITNGDVTGGNSGSPMLNADGKIIGLVFDCNWESMTREFNYEQELNKVICVDIRYLLFITEKFSNSARIITEINKANKRNGKGS</sequence>
<keyword evidence="6 7" id="KW-0720">Serine protease</keyword>
<evidence type="ECO:0000256" key="6">
    <source>
        <dbReference type="ARBA" id="ARBA00022825"/>
    </source>
</evidence>
<evidence type="ECO:0000256" key="7">
    <source>
        <dbReference type="RuleBase" id="RU366067"/>
    </source>
</evidence>
<dbReference type="InterPro" id="IPR009003">
    <property type="entry name" value="Peptidase_S1_PA"/>
</dbReference>
<dbReference type="GO" id="GO:0070009">
    <property type="term" value="F:serine-type aminopeptidase activity"/>
    <property type="evidence" value="ECO:0007669"/>
    <property type="project" value="UniProtKB-UniRule"/>
</dbReference>
<dbReference type="AlphaFoldDB" id="A0A1I2TSL9"/>
<dbReference type="PANTHER" id="PTHR38469:SF1">
    <property type="entry name" value="PERIPLASMIC PEPTIDASE SUBFAMILY S1B"/>
    <property type="match status" value="1"/>
</dbReference>
<organism evidence="8 9">
    <name type="scientific">Pedobacter insulae</name>
    <dbReference type="NCBI Taxonomy" id="414048"/>
    <lineage>
        <taxon>Bacteria</taxon>
        <taxon>Pseudomonadati</taxon>
        <taxon>Bacteroidota</taxon>
        <taxon>Sphingobacteriia</taxon>
        <taxon>Sphingobacteriales</taxon>
        <taxon>Sphingobacteriaceae</taxon>
        <taxon>Pedobacter</taxon>
    </lineage>
</organism>
<protein>
    <recommendedName>
        <fullName evidence="7">Dipeptidyl-peptidase</fullName>
        <ecNumber evidence="7">3.4.14.-</ecNumber>
    </recommendedName>
</protein>
<dbReference type="GO" id="GO:0006508">
    <property type="term" value="P:proteolysis"/>
    <property type="evidence" value="ECO:0007669"/>
    <property type="project" value="UniProtKB-KW"/>
</dbReference>
<evidence type="ECO:0000256" key="1">
    <source>
        <dbReference type="ARBA" id="ARBA00010491"/>
    </source>
</evidence>
<dbReference type="GO" id="GO:0008239">
    <property type="term" value="F:dipeptidyl-peptidase activity"/>
    <property type="evidence" value="ECO:0007669"/>
    <property type="project" value="UniProtKB-UniRule"/>
</dbReference>
<dbReference type="EMBL" id="FOPP01000001">
    <property type="protein sequence ID" value="SFG67858.1"/>
    <property type="molecule type" value="Genomic_DNA"/>
</dbReference>
<dbReference type="SUPFAM" id="SSF50494">
    <property type="entry name" value="Trypsin-like serine proteases"/>
    <property type="match status" value="1"/>
</dbReference>
<evidence type="ECO:0000313" key="8">
    <source>
        <dbReference type="EMBL" id="SFG67858.1"/>
    </source>
</evidence>
<evidence type="ECO:0000256" key="5">
    <source>
        <dbReference type="ARBA" id="ARBA00022801"/>
    </source>
</evidence>
<comment type="function">
    <text evidence="7">Catalyzes the removal of dipeptides from the N-terminus of oligopeptides.</text>
</comment>
<evidence type="ECO:0000313" key="9">
    <source>
        <dbReference type="Proteomes" id="UP000199666"/>
    </source>
</evidence>
<gene>
    <name evidence="8" type="ORF">SAMN04489864_101568</name>
</gene>
<dbReference type="OrthoDB" id="613786at2"/>
<name>A0A1I2TSL9_9SPHI</name>
<dbReference type="PANTHER" id="PTHR38469">
    <property type="entry name" value="PERIPLASMIC PEPTIDASE SUBFAMILY S1B"/>
    <property type="match status" value="1"/>
</dbReference>
<dbReference type="Gene3D" id="2.40.10.10">
    <property type="entry name" value="Trypsin-like serine proteases"/>
    <property type="match status" value="1"/>
</dbReference>
<keyword evidence="5 7" id="KW-0378">Hydrolase</keyword>
<dbReference type="GO" id="GO:0043171">
    <property type="term" value="P:peptide catabolic process"/>
    <property type="evidence" value="ECO:0007669"/>
    <property type="project" value="UniProtKB-UniRule"/>
</dbReference>
<accession>A0A1I2TSL9</accession>
<evidence type="ECO:0000256" key="3">
    <source>
        <dbReference type="ARBA" id="ARBA00022670"/>
    </source>
</evidence>
<dbReference type="Proteomes" id="UP000199666">
    <property type="component" value="Unassembled WGS sequence"/>
</dbReference>
<comment type="similarity">
    <text evidence="1 7">Belongs to the peptidase S46 family.</text>
</comment>
<dbReference type="InterPro" id="IPR019500">
    <property type="entry name" value="Pep_S46"/>
</dbReference>
<dbReference type="Pfam" id="PF10459">
    <property type="entry name" value="Peptidase_S46"/>
    <property type="match status" value="1"/>
</dbReference>
<keyword evidence="4" id="KW-0732">Signal</keyword>
<keyword evidence="9" id="KW-1185">Reference proteome</keyword>
<evidence type="ECO:0000256" key="2">
    <source>
        <dbReference type="ARBA" id="ARBA00022438"/>
    </source>
</evidence>
<dbReference type="STRING" id="414048.SAMN04489864_101568"/>
<evidence type="ECO:0000256" key="4">
    <source>
        <dbReference type="ARBA" id="ARBA00022729"/>
    </source>
</evidence>
<dbReference type="RefSeq" id="WP_090992031.1">
    <property type="nucleotide sequence ID" value="NZ_FOPP01000001.1"/>
</dbReference>
<reference evidence="8 9" key="1">
    <citation type="submission" date="2016-10" db="EMBL/GenBank/DDBJ databases">
        <authorList>
            <person name="de Groot N.N."/>
        </authorList>
    </citation>
    <scope>NUCLEOTIDE SEQUENCE [LARGE SCALE GENOMIC DNA]</scope>
    <source>
        <strain evidence="8 9">DSM 18684</strain>
    </source>
</reference>
<keyword evidence="3 7" id="KW-0645">Protease</keyword>
<dbReference type="InterPro" id="IPR043504">
    <property type="entry name" value="Peptidase_S1_PA_chymotrypsin"/>
</dbReference>
<proteinExistence type="inferred from homology"/>
<dbReference type="EC" id="3.4.14.-" evidence="7"/>